<dbReference type="InterPro" id="IPR000060">
    <property type="entry name" value="BCCT_transptr"/>
</dbReference>
<feature type="transmembrane region" description="Helical" evidence="7">
    <location>
        <begin position="82"/>
        <end position="106"/>
    </location>
</feature>
<feature type="transmembrane region" description="Helical" evidence="7">
    <location>
        <begin position="239"/>
        <end position="258"/>
    </location>
</feature>
<dbReference type="GO" id="GO:0005886">
    <property type="term" value="C:plasma membrane"/>
    <property type="evidence" value="ECO:0007669"/>
    <property type="project" value="UniProtKB-SubCell"/>
</dbReference>
<feature type="transmembrane region" description="Helical" evidence="7">
    <location>
        <begin position="154"/>
        <end position="172"/>
    </location>
</feature>
<dbReference type="Proteomes" id="UP000051681">
    <property type="component" value="Unassembled WGS sequence"/>
</dbReference>
<evidence type="ECO:0000256" key="4">
    <source>
        <dbReference type="ARBA" id="ARBA00022692"/>
    </source>
</evidence>
<protein>
    <submittedName>
        <fullName evidence="8">Glycine betaine transporter OpuD</fullName>
    </submittedName>
</protein>
<dbReference type="STRING" id="340021.TM5383_01099"/>
<feature type="transmembrane region" description="Helical" evidence="7">
    <location>
        <begin position="118"/>
        <end position="142"/>
    </location>
</feature>
<accession>A0A0P1GNK4</accession>
<dbReference type="GO" id="GO:0022857">
    <property type="term" value="F:transmembrane transporter activity"/>
    <property type="evidence" value="ECO:0007669"/>
    <property type="project" value="InterPro"/>
</dbReference>
<evidence type="ECO:0000256" key="2">
    <source>
        <dbReference type="ARBA" id="ARBA00022448"/>
    </source>
</evidence>
<gene>
    <name evidence="8" type="primary">opuD</name>
    <name evidence="8" type="ORF">TM5383_01099</name>
</gene>
<feature type="transmembrane region" description="Helical" evidence="7">
    <location>
        <begin position="6"/>
        <end position="28"/>
    </location>
</feature>
<evidence type="ECO:0000313" key="8">
    <source>
        <dbReference type="EMBL" id="CUH83895.1"/>
    </source>
</evidence>
<feature type="transmembrane region" description="Helical" evidence="7">
    <location>
        <begin position="179"/>
        <end position="202"/>
    </location>
</feature>
<keyword evidence="3" id="KW-1003">Cell membrane</keyword>
<feature type="transmembrane region" description="Helical" evidence="7">
    <location>
        <begin position="294"/>
        <end position="314"/>
    </location>
</feature>
<comment type="subcellular location">
    <subcellularLocation>
        <location evidence="1">Cell membrane</location>
        <topology evidence="1">Multi-pass membrane protein</topology>
    </subcellularLocation>
</comment>
<name>A0A0P1GNK4_9RHOB</name>
<proteinExistence type="predicted"/>
<keyword evidence="5 7" id="KW-1133">Transmembrane helix</keyword>
<organism evidence="8 9">
    <name type="scientific">Thalassovita mediterranea</name>
    <dbReference type="NCBI Taxonomy" id="340021"/>
    <lineage>
        <taxon>Bacteria</taxon>
        <taxon>Pseudomonadati</taxon>
        <taxon>Pseudomonadota</taxon>
        <taxon>Alphaproteobacteria</taxon>
        <taxon>Rhodobacterales</taxon>
        <taxon>Roseobacteraceae</taxon>
        <taxon>Thalassovita</taxon>
    </lineage>
</organism>
<keyword evidence="2" id="KW-0813">Transport</keyword>
<feature type="transmembrane region" description="Helical" evidence="7">
    <location>
        <begin position="40"/>
        <end position="62"/>
    </location>
</feature>
<feature type="transmembrane region" description="Helical" evidence="7">
    <location>
        <begin position="335"/>
        <end position="353"/>
    </location>
</feature>
<keyword evidence="6 7" id="KW-0472">Membrane</keyword>
<evidence type="ECO:0000313" key="9">
    <source>
        <dbReference type="Proteomes" id="UP000051681"/>
    </source>
</evidence>
<evidence type="ECO:0000256" key="1">
    <source>
        <dbReference type="ARBA" id="ARBA00004651"/>
    </source>
</evidence>
<evidence type="ECO:0000256" key="5">
    <source>
        <dbReference type="ARBA" id="ARBA00022989"/>
    </source>
</evidence>
<evidence type="ECO:0000256" key="3">
    <source>
        <dbReference type="ARBA" id="ARBA00022475"/>
    </source>
</evidence>
<sequence>MASTLTMIITFGILLALALVAFCVVKWWNLRAVGVTPVPLFTFIAILFTSGLDVGLIMFPLGEFPTYADPANAADYGFTNPLAIEFGFWGFLIWGFYFLTSFYFCVVEPRVKFFDIPLVKLLNNIVIIGTCAFTASLFLVYLPFYIPEIGDGETVITTFYVIVFCVILAAAYSSTDLKFVRVLSVGSTLMFLGLIVFMFVYAGMGLGAMTSNLTELTTGYFGNIHKFITPINDYHEFYLFWWFAWSIMIGQFTARFVGGLRTQHLLLALLVVPSIPLAIWFSVLYYYHTAGIDTTGVLNIAMVIVGITFVINSLDSLIRLYSDNLSMTPDRLGRWGYIAGNVAVLFGLTLAFQSQWLQIQWIGAFVVGIYLACVFYILLKKRKDVMAIKASPEENILDFHKVEAVH</sequence>
<keyword evidence="4 7" id="KW-0812">Transmembrane</keyword>
<dbReference type="AlphaFoldDB" id="A0A0P1GNK4"/>
<dbReference type="Pfam" id="PF02028">
    <property type="entry name" value="BCCT"/>
    <property type="match status" value="1"/>
</dbReference>
<reference evidence="8 9" key="1">
    <citation type="submission" date="2015-09" db="EMBL/GenBank/DDBJ databases">
        <authorList>
            <consortium name="Swine Surveillance"/>
        </authorList>
    </citation>
    <scope>NUCLEOTIDE SEQUENCE [LARGE SCALE GENOMIC DNA]</scope>
    <source>
        <strain evidence="8 9">CECT 8383</strain>
    </source>
</reference>
<evidence type="ECO:0000256" key="7">
    <source>
        <dbReference type="SAM" id="Phobius"/>
    </source>
</evidence>
<dbReference type="EMBL" id="CYSF01000006">
    <property type="protein sequence ID" value="CUH83895.1"/>
    <property type="molecule type" value="Genomic_DNA"/>
</dbReference>
<feature type="transmembrane region" description="Helical" evidence="7">
    <location>
        <begin position="265"/>
        <end position="288"/>
    </location>
</feature>
<feature type="transmembrane region" description="Helical" evidence="7">
    <location>
        <begin position="359"/>
        <end position="379"/>
    </location>
</feature>
<keyword evidence="9" id="KW-1185">Reference proteome</keyword>
<evidence type="ECO:0000256" key="6">
    <source>
        <dbReference type="ARBA" id="ARBA00023136"/>
    </source>
</evidence>